<accession>A0A8H4W2V3</accession>
<proteinExistence type="predicted"/>
<name>A0A8H4W2V3_9HELO</name>
<gene>
    <name evidence="2" type="ORF">G7Y89_g6008</name>
</gene>
<feature type="compositionally biased region" description="Basic and acidic residues" evidence="1">
    <location>
        <begin position="30"/>
        <end position="41"/>
    </location>
</feature>
<evidence type="ECO:0000256" key="1">
    <source>
        <dbReference type="SAM" id="MobiDB-lite"/>
    </source>
</evidence>
<sequence>MGRSLPMERTDSNERPSGPPRLALAGGKPSWRERQAAKEGGESLAPPPASRVPPPMSRGRSGRGEERGDEPTPTSLKPSGAAGKFVPPHLRNKA</sequence>
<keyword evidence="3" id="KW-1185">Reference proteome</keyword>
<dbReference type="AlphaFoldDB" id="A0A8H4W2V3"/>
<feature type="compositionally biased region" description="Pro residues" evidence="1">
    <location>
        <begin position="45"/>
        <end position="56"/>
    </location>
</feature>
<dbReference type="OrthoDB" id="18884at2759"/>
<feature type="region of interest" description="Disordered" evidence="1">
    <location>
        <begin position="1"/>
        <end position="94"/>
    </location>
</feature>
<organism evidence="2 3">
    <name type="scientific">Cudoniella acicularis</name>
    <dbReference type="NCBI Taxonomy" id="354080"/>
    <lineage>
        <taxon>Eukaryota</taxon>
        <taxon>Fungi</taxon>
        <taxon>Dikarya</taxon>
        <taxon>Ascomycota</taxon>
        <taxon>Pezizomycotina</taxon>
        <taxon>Leotiomycetes</taxon>
        <taxon>Helotiales</taxon>
        <taxon>Tricladiaceae</taxon>
        <taxon>Cudoniella</taxon>
    </lineage>
</organism>
<dbReference type="EMBL" id="JAAMPI010000377">
    <property type="protein sequence ID" value="KAF4632113.1"/>
    <property type="molecule type" value="Genomic_DNA"/>
</dbReference>
<comment type="caution">
    <text evidence="2">The sequence shown here is derived from an EMBL/GenBank/DDBJ whole genome shotgun (WGS) entry which is preliminary data.</text>
</comment>
<protein>
    <submittedName>
        <fullName evidence="2">Uncharacterized protein</fullName>
    </submittedName>
</protein>
<reference evidence="2 3" key="1">
    <citation type="submission" date="2020-03" db="EMBL/GenBank/DDBJ databases">
        <title>Draft Genome Sequence of Cudoniella acicularis.</title>
        <authorList>
            <person name="Buettner E."/>
            <person name="Kellner H."/>
        </authorList>
    </citation>
    <scope>NUCLEOTIDE SEQUENCE [LARGE SCALE GENOMIC DNA]</scope>
    <source>
        <strain evidence="2 3">DSM 108380</strain>
    </source>
</reference>
<feature type="compositionally biased region" description="Basic and acidic residues" evidence="1">
    <location>
        <begin position="1"/>
        <end position="14"/>
    </location>
</feature>
<evidence type="ECO:0000313" key="2">
    <source>
        <dbReference type="EMBL" id="KAF4632113.1"/>
    </source>
</evidence>
<evidence type="ECO:0000313" key="3">
    <source>
        <dbReference type="Proteomes" id="UP000566819"/>
    </source>
</evidence>
<dbReference type="Proteomes" id="UP000566819">
    <property type="component" value="Unassembled WGS sequence"/>
</dbReference>